<reference evidence="1 2" key="1">
    <citation type="submission" date="2021-02" db="EMBL/GenBank/DDBJ databases">
        <title>Plant Genome Project.</title>
        <authorList>
            <person name="Zhang R.-G."/>
        </authorList>
    </citation>
    <scope>NUCLEOTIDE SEQUENCE [LARGE SCALE GENOMIC DNA]</scope>
    <source>
        <tissue evidence="1">Leaves</tissue>
    </source>
</reference>
<comment type="caution">
    <text evidence="1">The sequence shown here is derived from an EMBL/GenBank/DDBJ whole genome shotgun (WGS) entry which is preliminary data.</text>
</comment>
<dbReference type="Proteomes" id="UP000827721">
    <property type="component" value="Unassembled WGS sequence"/>
</dbReference>
<proteinExistence type="predicted"/>
<sequence>MDIINSTFNDGYGYLNSNDINGYNNPYYNTGYGNPYNQKPEFHLFAPYYEPSAPPVATIPFYEPEPKYFPQPPPQHEHDFNVGEEEIALSNREPFTSFEIDPDDYLNLTNLAKGGKGVSDPGPFEP</sequence>
<name>A0ABQ8IBI6_9ROSI</name>
<dbReference type="EMBL" id="JAFEMO010000003">
    <property type="protein sequence ID" value="KAH7574006.1"/>
    <property type="molecule type" value="Genomic_DNA"/>
</dbReference>
<gene>
    <name evidence="1" type="ORF">JRO89_XS03G0239000</name>
</gene>
<evidence type="ECO:0000313" key="2">
    <source>
        <dbReference type="Proteomes" id="UP000827721"/>
    </source>
</evidence>
<organism evidence="1 2">
    <name type="scientific">Xanthoceras sorbifolium</name>
    <dbReference type="NCBI Taxonomy" id="99658"/>
    <lineage>
        <taxon>Eukaryota</taxon>
        <taxon>Viridiplantae</taxon>
        <taxon>Streptophyta</taxon>
        <taxon>Embryophyta</taxon>
        <taxon>Tracheophyta</taxon>
        <taxon>Spermatophyta</taxon>
        <taxon>Magnoliopsida</taxon>
        <taxon>eudicotyledons</taxon>
        <taxon>Gunneridae</taxon>
        <taxon>Pentapetalae</taxon>
        <taxon>rosids</taxon>
        <taxon>malvids</taxon>
        <taxon>Sapindales</taxon>
        <taxon>Sapindaceae</taxon>
        <taxon>Xanthoceroideae</taxon>
        <taxon>Xanthoceras</taxon>
    </lineage>
</organism>
<keyword evidence="2" id="KW-1185">Reference proteome</keyword>
<evidence type="ECO:0000313" key="1">
    <source>
        <dbReference type="EMBL" id="KAH7574006.1"/>
    </source>
</evidence>
<accession>A0ABQ8IBI6</accession>
<protein>
    <submittedName>
        <fullName evidence="1">Uncharacterized protein</fullName>
    </submittedName>
</protein>